<gene>
    <name evidence="2" type="ORF">GRI55_14000</name>
</gene>
<feature type="domain" description="TNase-like" evidence="1">
    <location>
        <begin position="20"/>
        <end position="105"/>
    </location>
</feature>
<comment type="caution">
    <text evidence="2">The sequence shown here is derived from an EMBL/GenBank/DDBJ whole genome shotgun (WGS) entry which is preliminary data.</text>
</comment>
<sequence length="120" mass="13053">MFSIAAALAVCAPGPRDHCVHDGDTVWLEGEKIRIADIDTPELIGACEYERALALRARNRLIQLLNAGAFEIARTGQDRYGRTLATLHRSGRSIGAQLVAEGLARTWSGRREPWCPGGQA</sequence>
<dbReference type="InterPro" id="IPR016071">
    <property type="entry name" value="Staphylococal_nuclease_OB-fold"/>
</dbReference>
<dbReference type="RefSeq" id="WP_082835632.1">
    <property type="nucleotide sequence ID" value="NZ_JAUSWK010000006.1"/>
</dbReference>
<evidence type="ECO:0000313" key="2">
    <source>
        <dbReference type="EMBL" id="MXP36861.1"/>
    </source>
</evidence>
<evidence type="ECO:0000313" key="3">
    <source>
        <dbReference type="Proteomes" id="UP000439914"/>
    </source>
</evidence>
<dbReference type="EMBL" id="WTYG01000006">
    <property type="protein sequence ID" value="MXP36861.1"/>
    <property type="molecule type" value="Genomic_DNA"/>
</dbReference>
<accession>A0A6I4UCD7</accession>
<dbReference type="Proteomes" id="UP000439914">
    <property type="component" value="Unassembled WGS sequence"/>
</dbReference>
<organism evidence="2 3">
    <name type="scientific">Qipengyuania citrea</name>
    <dbReference type="NCBI Taxonomy" id="225971"/>
    <lineage>
        <taxon>Bacteria</taxon>
        <taxon>Pseudomonadati</taxon>
        <taxon>Pseudomonadota</taxon>
        <taxon>Alphaproteobacteria</taxon>
        <taxon>Sphingomonadales</taxon>
        <taxon>Erythrobacteraceae</taxon>
        <taxon>Qipengyuania</taxon>
    </lineage>
</organism>
<dbReference type="PROSITE" id="PS50830">
    <property type="entry name" value="TNASE_3"/>
    <property type="match status" value="1"/>
</dbReference>
<name>A0A6I4UCD7_9SPHN</name>
<dbReference type="Gene3D" id="2.40.50.90">
    <property type="match status" value="1"/>
</dbReference>
<evidence type="ECO:0000259" key="1">
    <source>
        <dbReference type="PROSITE" id="PS50830"/>
    </source>
</evidence>
<protein>
    <submittedName>
        <fullName evidence="2">Thermonuclease family protein</fullName>
    </submittedName>
</protein>
<dbReference type="Pfam" id="PF00565">
    <property type="entry name" value="SNase"/>
    <property type="match status" value="1"/>
</dbReference>
<dbReference type="GeneID" id="93687690"/>
<dbReference type="SUPFAM" id="SSF50199">
    <property type="entry name" value="Staphylococcal nuclease"/>
    <property type="match status" value="1"/>
</dbReference>
<proteinExistence type="predicted"/>
<dbReference type="InterPro" id="IPR035437">
    <property type="entry name" value="SNase_OB-fold_sf"/>
</dbReference>
<dbReference type="AlphaFoldDB" id="A0A6I4UCD7"/>
<reference evidence="2 3" key="1">
    <citation type="submission" date="2019-12" db="EMBL/GenBank/DDBJ databases">
        <title>Genomic-based taxomic classification of the family Erythrobacteraceae.</title>
        <authorList>
            <person name="Xu L."/>
        </authorList>
    </citation>
    <scope>NUCLEOTIDE SEQUENCE [LARGE SCALE GENOMIC DNA]</scope>
    <source>
        <strain evidence="2 3">CGMCC 1.8703</strain>
    </source>
</reference>